<dbReference type="AlphaFoldDB" id="A0A833Z459"/>
<reference evidence="1 2" key="1">
    <citation type="journal article" date="2020" name="Nature">
        <title>Six reference-quality genomes reveal evolution of bat adaptations.</title>
        <authorList>
            <person name="Jebb D."/>
            <person name="Huang Z."/>
            <person name="Pippel M."/>
            <person name="Hughes G.M."/>
            <person name="Lavrichenko K."/>
            <person name="Devanna P."/>
            <person name="Winkler S."/>
            <person name="Jermiin L.S."/>
            <person name="Skirmuntt E.C."/>
            <person name="Katzourakis A."/>
            <person name="Burkitt-Gray L."/>
            <person name="Ray D.A."/>
            <person name="Sullivan K.A.M."/>
            <person name="Roscito J.G."/>
            <person name="Kirilenko B.M."/>
            <person name="Davalos L.M."/>
            <person name="Corthals A.P."/>
            <person name="Power M.L."/>
            <person name="Jones G."/>
            <person name="Ransome R.D."/>
            <person name="Dechmann D.K.N."/>
            <person name="Locatelli A.G."/>
            <person name="Puechmaille S.J."/>
            <person name="Fedrigo O."/>
            <person name="Jarvis E.D."/>
            <person name="Hiller M."/>
            <person name="Vernes S.C."/>
            <person name="Myers E.W."/>
            <person name="Teeling E.C."/>
        </authorList>
    </citation>
    <scope>NUCLEOTIDE SEQUENCE [LARGE SCALE GENOMIC DNA]</scope>
    <source>
        <strain evidence="1">Bat1K_MPI-CBG_1</strain>
    </source>
</reference>
<organism evidence="1 2">
    <name type="scientific">Phyllostomus discolor</name>
    <name type="common">pale spear-nosed bat</name>
    <dbReference type="NCBI Taxonomy" id="89673"/>
    <lineage>
        <taxon>Eukaryota</taxon>
        <taxon>Metazoa</taxon>
        <taxon>Chordata</taxon>
        <taxon>Craniata</taxon>
        <taxon>Vertebrata</taxon>
        <taxon>Euteleostomi</taxon>
        <taxon>Mammalia</taxon>
        <taxon>Eutheria</taxon>
        <taxon>Laurasiatheria</taxon>
        <taxon>Chiroptera</taxon>
        <taxon>Yangochiroptera</taxon>
        <taxon>Phyllostomidae</taxon>
        <taxon>Phyllostominae</taxon>
        <taxon>Phyllostomus</taxon>
    </lineage>
</organism>
<gene>
    <name evidence="1" type="ORF">HJG60_008321</name>
</gene>
<proteinExistence type="predicted"/>
<evidence type="ECO:0000313" key="2">
    <source>
        <dbReference type="Proteomes" id="UP000664940"/>
    </source>
</evidence>
<evidence type="ECO:0000313" key="1">
    <source>
        <dbReference type="EMBL" id="KAF6088497.1"/>
    </source>
</evidence>
<dbReference type="EMBL" id="JABVXQ010000010">
    <property type="protein sequence ID" value="KAF6088497.1"/>
    <property type="molecule type" value="Genomic_DNA"/>
</dbReference>
<protein>
    <submittedName>
        <fullName evidence="1">Uncharacterized protein</fullName>
    </submittedName>
</protein>
<accession>A0A833Z459</accession>
<name>A0A833Z459_9CHIR</name>
<sequence length="163" mass="18287">MLWAGWLGQQKCVSHGSRVWKSEVQVPAASISGESCFRLSETAFLLRLCSCQYLHVGLPGLQSCEEQISLLCIKQPACDLLFQQPKQTKAMDSLNTFLKMHSWGKDFLKLLLVQWAKNRLAGYKTSAQHSSLENLIMLMCSVTGEKSETSLIFLNKSPDFLSL</sequence>
<dbReference type="Proteomes" id="UP000664940">
    <property type="component" value="Unassembled WGS sequence"/>
</dbReference>
<comment type="caution">
    <text evidence="1">The sequence shown here is derived from an EMBL/GenBank/DDBJ whole genome shotgun (WGS) entry which is preliminary data.</text>
</comment>